<name>A9YWB4_9PHYC</name>
<gene>
    <name evidence="2" type="ORF">OtV5_195c</name>
</gene>
<evidence type="ECO:0000259" key="1">
    <source>
        <dbReference type="Pfam" id="PF18922"/>
    </source>
</evidence>
<keyword evidence="3" id="KW-1185">Reference proteome</keyword>
<accession>A9YWB4</accession>
<dbReference type="Pfam" id="PF18922">
    <property type="entry name" value="DUF5672"/>
    <property type="match status" value="1"/>
</dbReference>
<sequence length="257" mass="30392">MWFEDHLRSLKEPQPHQKIWAQNPKKLTILFIESDRPEMSKYNLWNIAHVYGGTDVGLHIICSPRNLEAMREHTRDWTNVVITWDTLNSREDFSRFVTSIDFYRRFVSSHILVTSWDAYIFRKIDEKYFEYDYVGAPFLGSLMDPTSIVQTSDLTKGPRIGNGGFSLRKIKPCYEYSLQNQYKPRHPDDVFLAFANLKVPSVRDAYDFSVECKLYDETPPILPVGMHKIWDRRISTEIPENDFFGEEDFKRWCNIKT</sequence>
<dbReference type="EMBL" id="EU304328">
    <property type="protein sequence ID" value="ABY27997.1"/>
    <property type="molecule type" value="Genomic_DNA"/>
</dbReference>
<dbReference type="GeneID" id="5845738"/>
<evidence type="ECO:0000313" key="2">
    <source>
        <dbReference type="EMBL" id="ABY27997.1"/>
    </source>
</evidence>
<reference evidence="2 3" key="1">
    <citation type="journal article" date="2008" name="PLoS ONE">
        <title>Life-cycle and genome of OtV5, a large DNA virus of the pelagic marine unicellular green alga Ostreococcus tauri.</title>
        <authorList>
            <person name="Derelle E."/>
            <person name="Ferraz C."/>
            <person name="Escande M.L."/>
            <person name="Eychenie S."/>
            <person name="Cooke R."/>
            <person name="Piganeau G."/>
            <person name="Desdevises Y."/>
            <person name="Bellec L."/>
            <person name="Moreau H."/>
            <person name="Grimsley N."/>
        </authorList>
    </citation>
    <scope>NUCLEOTIDE SEQUENCE [LARGE SCALE GENOMIC DNA]</scope>
    <source>
        <strain evidence="2 3">OtV5</strain>
    </source>
</reference>
<protein>
    <recommendedName>
        <fullName evidence="1">DUF5672 domain-containing protein</fullName>
    </recommendedName>
</protein>
<dbReference type="RefSeq" id="YP_001648293.1">
    <property type="nucleotide sequence ID" value="NC_010191.2"/>
</dbReference>
<dbReference type="KEGG" id="vg:5845738"/>
<dbReference type="OrthoDB" id="12452at10239"/>
<dbReference type="Proteomes" id="UP000203890">
    <property type="component" value="Segment"/>
</dbReference>
<dbReference type="InterPro" id="IPR043729">
    <property type="entry name" value="DUF5672"/>
</dbReference>
<feature type="domain" description="DUF5672" evidence="1">
    <location>
        <begin position="81"/>
        <end position="227"/>
    </location>
</feature>
<evidence type="ECO:0000313" key="3">
    <source>
        <dbReference type="Proteomes" id="UP000203890"/>
    </source>
</evidence>
<organism evidence="2 3">
    <name type="scientific">Ostreococcus tauri virus OtV5</name>
    <dbReference type="NCBI Taxonomy" id="1785753"/>
    <lineage>
        <taxon>Viruses</taxon>
        <taxon>Varidnaviria</taxon>
        <taxon>Bamfordvirae</taxon>
        <taxon>Nucleocytoviricota</taxon>
        <taxon>Megaviricetes</taxon>
        <taxon>Algavirales</taxon>
        <taxon>Phycodnaviridae</taxon>
        <taxon>Prasinovirus</taxon>
        <taxon>Prasinovirus ostreotauri</taxon>
    </lineage>
</organism>
<proteinExistence type="predicted"/>